<evidence type="ECO:0000256" key="1">
    <source>
        <dbReference type="SAM" id="MobiDB-lite"/>
    </source>
</evidence>
<dbReference type="GO" id="GO:0031640">
    <property type="term" value="P:killing of cells of another organism"/>
    <property type="evidence" value="ECO:0007669"/>
    <property type="project" value="InterPro"/>
</dbReference>
<feature type="region of interest" description="Disordered" evidence="1">
    <location>
        <begin position="99"/>
        <end position="148"/>
    </location>
</feature>
<sequence>MAATVLIPCALDACVLTERCCDETNNYKIAPITQPNYTFLRIHDKLLENDVLDHIDLHSAVPADLNSRITDLGSGTRRESRLGVYLHWTIPHFYRMGSSGAGGATADPSQNTPAAQAERKRRQGFPSRSGNGPSAGAAPDTTAPDFRPLPNRWLITRRIDRSSLGTEGVDYPKGLAISDFEAWVVESDALSNIDEIGQQYGLDFDLEAERSPFLSGVTMSPDNTAIIDSQAEVFIGKKTKFTDWDSTKADAGASVDLTVLASSNPLFVDFTHHNMNVFSIVDNFGYTITTNNKQSVVYLKKAKADYSVIGWHSKPDSDPLTTYQTQNNAAVPTHAQRLQDCRMRIKSVTDDVQAWLDSATSPSRVLCHASKYGVMYDRTSQKPASTVSAETAGLAMLKKQPISIGATPIDAFLAFCNAHKDAKEDKMQSVYQDLLRIQHLLRETEDDDVDGLQAAADESYEQSFHKIESGTQWHFKQPSDPNQKPAEATPQQVSDLQKLNRIQAVVDNLGRECKMKQWYLFAAWWNYVSGFIEVQKGDRYRQDIKSWMARLNQLIEWQGDDGKGWQKLIGDLKKGLQNPSKGTSDRFFLKKDPTILVGNMSRGWDEDFLDKLPVRLSTQVVTANPKKYSSSNAGWDNSATYFKQLLTKMPSELQSGVAALLDEFRELNPANDLNTKAVDVPRVIPWYHDEKERPAEDGIAAVEDRHRDQWQNTQPWRPLFIEWEANYYHIPFDKWELKEHDRFSNWGAKVVHYGPKEDLSKAGEPTDRRLVYGRSILTPSAASTLQTTLTQIFNNTNPDDLEDPNKYNMPPETQAKLLKMVAQLETVSTPMTGLTSHLLTKCEGAHLKPLVRQPNQAPLPILTAQRAIDPALKNPDGSSAVNSRDLLVNMDVNTTLTPYGDIATLTNAPPMKPVTHGQLMFTKLNIIDKFGQVVCAIDPGPRRPGPIKTITPCLSDSYFPGTVNGADPKLPATRANTVIPQSTNDACPFISLPPSMNQPSRLRAGFVVKDRVTSRWRTATDWDLDPGPVVGWMVVNYANQGLQLFFPDGTFYREVRLGGRHKTNAGFKFLPFDPPPDPGAAGAATELDKIINLLTARNDPTYLRGFFDMINQSIDDNQVHAPKTYATYSSAIVGKPLAIVNAGWSIELDCEENRNWSTFYQDFLDKTPQKPTPTRTILNGTDQRKQNDPLGYTFPVKIGDKERAFDGLVGYFLPKDPSVRTSTDIDYTRLYTYFTDTLDSKNPGKDPRISINPSNFPKFTPYWIPPSDPSQPAPSHDPFLQVLTLIMDPFLPVHAYSAVLPNKSLRLPPYTVERALKRISAFWATGPLLSSIDVSPYNSNPDAAITANYIEKIRPPVPGTPAAESALNNPLPLVHLPLSPPSATQGGGGAQYRYLQPYFVENKDWKDGMSIEDKTVTRFNAFGIDGNAAAGSEALEAKLAKGPYTAIEGYLQVVKSIVEDQVVNGGKGVITA</sequence>
<dbReference type="PROSITE" id="PS00276">
    <property type="entry name" value="CHANNEL_COLICIN"/>
    <property type="match status" value="1"/>
</dbReference>
<keyword evidence="2" id="KW-0732">Signal</keyword>
<dbReference type="InterPro" id="IPR000293">
    <property type="entry name" value="Channel_colicin_C"/>
</dbReference>
<feature type="chain" id="PRO_5040312806" description="Channel forming colicins domain-containing protein" evidence="2">
    <location>
        <begin position="18"/>
        <end position="1472"/>
    </location>
</feature>
<dbReference type="EMBL" id="ML996113">
    <property type="protein sequence ID" value="KAF2737782.1"/>
    <property type="molecule type" value="Genomic_DNA"/>
</dbReference>
<proteinExistence type="predicted"/>
<accession>A0A9P4R6Q9</accession>
<dbReference type="GO" id="GO:0140911">
    <property type="term" value="F:pore-forming activity"/>
    <property type="evidence" value="ECO:0007669"/>
    <property type="project" value="InterPro"/>
</dbReference>
<comment type="caution">
    <text evidence="4">The sequence shown here is derived from an EMBL/GenBank/DDBJ whole genome shotgun (WGS) entry which is preliminary data.</text>
</comment>
<dbReference type="OrthoDB" id="2992173at2759"/>
<dbReference type="Proteomes" id="UP000799444">
    <property type="component" value="Unassembled WGS sequence"/>
</dbReference>
<evidence type="ECO:0000313" key="4">
    <source>
        <dbReference type="EMBL" id="KAF2737782.1"/>
    </source>
</evidence>
<feature type="domain" description="Channel forming colicins" evidence="3">
    <location>
        <begin position="713"/>
        <end position="724"/>
    </location>
</feature>
<feature type="signal peptide" evidence="2">
    <location>
        <begin position="1"/>
        <end position="17"/>
    </location>
</feature>
<dbReference type="GO" id="GO:0016020">
    <property type="term" value="C:membrane"/>
    <property type="evidence" value="ECO:0007669"/>
    <property type="project" value="InterPro"/>
</dbReference>
<organism evidence="4 5">
    <name type="scientific">Polyplosphaeria fusca</name>
    <dbReference type="NCBI Taxonomy" id="682080"/>
    <lineage>
        <taxon>Eukaryota</taxon>
        <taxon>Fungi</taxon>
        <taxon>Dikarya</taxon>
        <taxon>Ascomycota</taxon>
        <taxon>Pezizomycotina</taxon>
        <taxon>Dothideomycetes</taxon>
        <taxon>Pleosporomycetidae</taxon>
        <taxon>Pleosporales</taxon>
        <taxon>Tetraplosphaeriaceae</taxon>
        <taxon>Polyplosphaeria</taxon>
    </lineage>
</organism>
<feature type="region of interest" description="Disordered" evidence="1">
    <location>
        <begin position="473"/>
        <end position="492"/>
    </location>
</feature>
<evidence type="ECO:0000259" key="3">
    <source>
        <dbReference type="PROSITE" id="PS00276"/>
    </source>
</evidence>
<name>A0A9P4R6Q9_9PLEO</name>
<dbReference type="GO" id="GO:0050829">
    <property type="term" value="P:defense response to Gram-negative bacterium"/>
    <property type="evidence" value="ECO:0007669"/>
    <property type="project" value="InterPro"/>
</dbReference>
<feature type="compositionally biased region" description="Polar residues" evidence="1">
    <location>
        <begin position="473"/>
        <end position="482"/>
    </location>
</feature>
<protein>
    <recommendedName>
        <fullName evidence="3">Channel forming colicins domain-containing protein</fullName>
    </recommendedName>
</protein>
<reference evidence="4" key="1">
    <citation type="journal article" date="2020" name="Stud. Mycol.">
        <title>101 Dothideomycetes genomes: a test case for predicting lifestyles and emergence of pathogens.</title>
        <authorList>
            <person name="Haridas S."/>
            <person name="Albert R."/>
            <person name="Binder M."/>
            <person name="Bloem J."/>
            <person name="Labutti K."/>
            <person name="Salamov A."/>
            <person name="Andreopoulos B."/>
            <person name="Baker S."/>
            <person name="Barry K."/>
            <person name="Bills G."/>
            <person name="Bluhm B."/>
            <person name="Cannon C."/>
            <person name="Castanera R."/>
            <person name="Culley D."/>
            <person name="Daum C."/>
            <person name="Ezra D."/>
            <person name="Gonzalez J."/>
            <person name="Henrissat B."/>
            <person name="Kuo A."/>
            <person name="Liang C."/>
            <person name="Lipzen A."/>
            <person name="Lutzoni F."/>
            <person name="Magnuson J."/>
            <person name="Mondo S."/>
            <person name="Nolan M."/>
            <person name="Ohm R."/>
            <person name="Pangilinan J."/>
            <person name="Park H.-J."/>
            <person name="Ramirez L."/>
            <person name="Alfaro M."/>
            <person name="Sun H."/>
            <person name="Tritt A."/>
            <person name="Yoshinaga Y."/>
            <person name="Zwiers L.-H."/>
            <person name="Turgeon B."/>
            <person name="Goodwin S."/>
            <person name="Spatafora J."/>
            <person name="Crous P."/>
            <person name="Grigoriev I."/>
        </authorList>
    </citation>
    <scope>NUCLEOTIDE SEQUENCE</scope>
    <source>
        <strain evidence="4">CBS 125425</strain>
    </source>
</reference>
<evidence type="ECO:0000313" key="5">
    <source>
        <dbReference type="Proteomes" id="UP000799444"/>
    </source>
</evidence>
<keyword evidence="5" id="KW-1185">Reference proteome</keyword>
<gene>
    <name evidence="4" type="ORF">EJ04DRAFT_86839</name>
</gene>
<evidence type="ECO:0000256" key="2">
    <source>
        <dbReference type="SAM" id="SignalP"/>
    </source>
</evidence>